<dbReference type="PROSITE" id="PS51318">
    <property type="entry name" value="TAT"/>
    <property type="match status" value="1"/>
</dbReference>
<dbReference type="Pfam" id="PF04371">
    <property type="entry name" value="PAD_porph"/>
    <property type="match status" value="1"/>
</dbReference>
<evidence type="ECO:0000313" key="4">
    <source>
        <dbReference type="Proteomes" id="UP000008366"/>
    </source>
</evidence>
<evidence type="ECO:0000256" key="2">
    <source>
        <dbReference type="SAM" id="MobiDB-lite"/>
    </source>
</evidence>
<dbReference type="GO" id="GO:0009446">
    <property type="term" value="P:putrescine biosynthetic process"/>
    <property type="evidence" value="ECO:0007669"/>
    <property type="project" value="InterPro"/>
</dbReference>
<feature type="compositionally biased region" description="Basic residues" evidence="2">
    <location>
        <begin position="392"/>
        <end position="401"/>
    </location>
</feature>
<feature type="region of interest" description="Disordered" evidence="2">
    <location>
        <begin position="365"/>
        <end position="407"/>
    </location>
</feature>
<sequence length="407" mass="43372">MLPVQRFSRRTLLAGVGATAALSACSTPTSGSADAESGVATAGGGAVSPLVGLRMPDEGEKHTATWMAFAASPEIWGRDLSEPVLESLALISATIVDFEPVRILVPSRFRSQAGRLLDKRVEIIYHEADDLWMRDTGPTFVQSAQAPGLRGIDFNFNGWGGKQAHDLDAKVAAAVCAAASVPRERTELVIEGGALEVDGAGTAIITRSCVLNDNRNPGWTQEQVEAELAKLLGLRKIIWLPGIAGRDITDGHTDFYARFAGPGVVVAGRDDDPESFDYEVTRTHLEILNEATDADGKPLRIEVLPAPVDIREEYAGDDFAAGYINFYVCNGAVIAPQFGDAKADGRARELLTELSFPGVRSCNSISTRSPRVGAASTAPPSSSPSRHERAARGRRGGRTRRAAAVPR</sequence>
<name>K6WU29_9MICO</name>
<dbReference type="STRING" id="1184609.KILIM_024_00270"/>
<dbReference type="GO" id="GO:0047632">
    <property type="term" value="F:agmatine deiminase activity"/>
    <property type="evidence" value="ECO:0007669"/>
    <property type="project" value="TreeGrafter"/>
</dbReference>
<dbReference type="PROSITE" id="PS51257">
    <property type="entry name" value="PROKAR_LIPOPROTEIN"/>
    <property type="match status" value="1"/>
</dbReference>
<dbReference type="AlphaFoldDB" id="K6WU29"/>
<dbReference type="Gene3D" id="3.75.10.10">
    <property type="entry name" value="L-arginine/glycine Amidinotransferase, Chain A"/>
    <property type="match status" value="1"/>
</dbReference>
<evidence type="ECO:0000313" key="3">
    <source>
        <dbReference type="EMBL" id="GAB95617.1"/>
    </source>
</evidence>
<organism evidence="3 4">
    <name type="scientific">Kineosphaera limosa NBRC 100340</name>
    <dbReference type="NCBI Taxonomy" id="1184609"/>
    <lineage>
        <taxon>Bacteria</taxon>
        <taxon>Bacillati</taxon>
        <taxon>Actinomycetota</taxon>
        <taxon>Actinomycetes</taxon>
        <taxon>Micrococcales</taxon>
        <taxon>Dermatophilaceae</taxon>
        <taxon>Kineosphaera</taxon>
    </lineage>
</organism>
<dbReference type="Proteomes" id="UP000008366">
    <property type="component" value="Unassembled WGS sequence"/>
</dbReference>
<comment type="caution">
    <text evidence="3">The sequence shown here is derived from an EMBL/GenBank/DDBJ whole genome shotgun (WGS) entry which is preliminary data.</text>
</comment>
<dbReference type="GO" id="GO:0004668">
    <property type="term" value="F:protein-arginine deiminase activity"/>
    <property type="evidence" value="ECO:0007669"/>
    <property type="project" value="InterPro"/>
</dbReference>
<reference evidence="3 4" key="1">
    <citation type="submission" date="2012-08" db="EMBL/GenBank/DDBJ databases">
        <title>Whole genome shotgun sequence of Kineosphaera limosa NBRC 100340.</title>
        <authorList>
            <person name="Yoshida I."/>
            <person name="Isaki S."/>
            <person name="Hosoyama A."/>
            <person name="Tsuchikane K."/>
            <person name="Katsumata H."/>
            <person name="Ando Y."/>
            <person name="Ohji S."/>
            <person name="Hamada M."/>
            <person name="Tamura T."/>
            <person name="Yamazoe A."/>
            <person name="Yamazaki S."/>
            <person name="Fujita N."/>
        </authorList>
    </citation>
    <scope>NUCLEOTIDE SEQUENCE [LARGE SCALE GENOMIC DNA]</scope>
    <source>
        <strain evidence="3 4">NBRC 100340</strain>
    </source>
</reference>
<feature type="compositionally biased region" description="Low complexity" evidence="2">
    <location>
        <begin position="374"/>
        <end position="384"/>
    </location>
</feature>
<evidence type="ECO:0000256" key="1">
    <source>
        <dbReference type="ARBA" id="ARBA00022801"/>
    </source>
</evidence>
<dbReference type="InterPro" id="IPR006311">
    <property type="entry name" value="TAT_signal"/>
</dbReference>
<protein>
    <submittedName>
        <fullName evidence="3">Agmatine deiminase</fullName>
    </submittedName>
</protein>
<dbReference type="SUPFAM" id="SSF55909">
    <property type="entry name" value="Pentein"/>
    <property type="match status" value="1"/>
</dbReference>
<dbReference type="InterPro" id="IPR007466">
    <property type="entry name" value="Peptidyl-Arg-deiminase_porph"/>
</dbReference>
<keyword evidence="4" id="KW-1185">Reference proteome</keyword>
<dbReference type="EMBL" id="BAHD01000024">
    <property type="protein sequence ID" value="GAB95617.1"/>
    <property type="molecule type" value="Genomic_DNA"/>
</dbReference>
<proteinExistence type="predicted"/>
<gene>
    <name evidence="3" type="primary">aguA</name>
    <name evidence="3" type="ORF">KILIM_024_00270</name>
</gene>
<dbReference type="PANTHER" id="PTHR31377">
    <property type="entry name" value="AGMATINE DEIMINASE-RELATED"/>
    <property type="match status" value="1"/>
</dbReference>
<dbReference type="eggNOG" id="COG2957">
    <property type="taxonomic scope" value="Bacteria"/>
</dbReference>
<accession>K6WU29</accession>
<keyword evidence="1" id="KW-0378">Hydrolase</keyword>
<dbReference type="PANTHER" id="PTHR31377:SF0">
    <property type="entry name" value="AGMATINE DEIMINASE-RELATED"/>
    <property type="match status" value="1"/>
</dbReference>